<feature type="binding site" evidence="6">
    <location>
        <position position="105"/>
    </location>
    <ligand>
        <name>biotin</name>
        <dbReference type="ChEBI" id="CHEBI:57586"/>
    </ligand>
</feature>
<keyword evidence="4 6" id="KW-0092">Biotin</keyword>
<dbReference type="GO" id="GO:0003677">
    <property type="term" value="F:DNA binding"/>
    <property type="evidence" value="ECO:0007669"/>
    <property type="project" value="UniProtKB-UniRule"/>
</dbReference>
<keyword evidence="3 6" id="KW-0067">ATP-binding</keyword>
<evidence type="ECO:0000313" key="8">
    <source>
        <dbReference type="EMBL" id="SDO95091.1"/>
    </source>
</evidence>
<dbReference type="HAMAP" id="MF_00978">
    <property type="entry name" value="Bifunct_BirA"/>
    <property type="match status" value="1"/>
</dbReference>
<dbReference type="CDD" id="cd16442">
    <property type="entry name" value="BPL"/>
    <property type="match status" value="1"/>
</dbReference>
<dbReference type="InterPro" id="IPR045864">
    <property type="entry name" value="aa-tRNA-synth_II/BPL/LPL"/>
</dbReference>
<dbReference type="InterPro" id="IPR004408">
    <property type="entry name" value="Biotin_CoA_COase_ligase"/>
</dbReference>
<dbReference type="OrthoDB" id="9807064at2"/>
<dbReference type="InterPro" id="IPR004143">
    <property type="entry name" value="BPL_LPL_catalytic"/>
</dbReference>
<evidence type="ECO:0000256" key="5">
    <source>
        <dbReference type="ARBA" id="ARBA00047846"/>
    </source>
</evidence>
<proteinExistence type="inferred from homology"/>
<comment type="catalytic activity">
    <reaction evidence="5 6">
        <text>biotin + L-lysyl-[protein] + ATP = N(6)-biotinyl-L-lysyl-[protein] + AMP + diphosphate + H(+)</text>
        <dbReference type="Rhea" id="RHEA:11756"/>
        <dbReference type="Rhea" id="RHEA-COMP:9752"/>
        <dbReference type="Rhea" id="RHEA-COMP:10505"/>
        <dbReference type="ChEBI" id="CHEBI:15378"/>
        <dbReference type="ChEBI" id="CHEBI:29969"/>
        <dbReference type="ChEBI" id="CHEBI:30616"/>
        <dbReference type="ChEBI" id="CHEBI:33019"/>
        <dbReference type="ChEBI" id="CHEBI:57586"/>
        <dbReference type="ChEBI" id="CHEBI:83144"/>
        <dbReference type="ChEBI" id="CHEBI:456215"/>
        <dbReference type="EC" id="6.3.4.15"/>
    </reaction>
</comment>
<dbReference type="SUPFAM" id="SSF55681">
    <property type="entry name" value="Class II aaRS and biotin synthetases"/>
    <property type="match status" value="1"/>
</dbReference>
<organism evidence="8 9">
    <name type="scientific">Pseudomonas jinjuensis</name>
    <dbReference type="NCBI Taxonomy" id="198616"/>
    <lineage>
        <taxon>Bacteria</taxon>
        <taxon>Pseudomonadati</taxon>
        <taxon>Pseudomonadota</taxon>
        <taxon>Gammaproteobacteria</taxon>
        <taxon>Pseudomonadales</taxon>
        <taxon>Pseudomonadaceae</taxon>
        <taxon>Pseudomonas</taxon>
    </lineage>
</organism>
<dbReference type="Gene3D" id="3.30.930.10">
    <property type="entry name" value="Bira Bifunctional Protein, Domain 2"/>
    <property type="match status" value="1"/>
</dbReference>
<dbReference type="EMBL" id="FNIJ01000018">
    <property type="protein sequence ID" value="SDO95091.1"/>
    <property type="molecule type" value="Genomic_DNA"/>
</dbReference>
<dbReference type="PANTHER" id="PTHR12835">
    <property type="entry name" value="BIOTIN PROTEIN LIGASE"/>
    <property type="match status" value="1"/>
</dbReference>
<dbReference type="InterPro" id="IPR030855">
    <property type="entry name" value="Bifunct_BirA"/>
</dbReference>
<dbReference type="Pfam" id="PF03099">
    <property type="entry name" value="BPL_LplA_LipB"/>
    <property type="match status" value="1"/>
</dbReference>
<evidence type="ECO:0000256" key="6">
    <source>
        <dbReference type="HAMAP-Rule" id="MF_00978"/>
    </source>
</evidence>
<dbReference type="Gene3D" id="1.10.10.10">
    <property type="entry name" value="Winged helix-like DNA-binding domain superfamily/Winged helix DNA-binding domain"/>
    <property type="match status" value="1"/>
</dbReference>
<dbReference type="Pfam" id="PF02237">
    <property type="entry name" value="BPL_C"/>
    <property type="match status" value="1"/>
</dbReference>
<keyword evidence="6" id="KW-0804">Transcription</keyword>
<dbReference type="NCBIfam" id="NF008848">
    <property type="entry name" value="PRK11886.1-3"/>
    <property type="match status" value="1"/>
</dbReference>
<evidence type="ECO:0000259" key="7">
    <source>
        <dbReference type="PROSITE" id="PS51733"/>
    </source>
</evidence>
<evidence type="ECO:0000256" key="3">
    <source>
        <dbReference type="ARBA" id="ARBA00022840"/>
    </source>
</evidence>
<dbReference type="Pfam" id="PF08279">
    <property type="entry name" value="HTH_11"/>
    <property type="match status" value="1"/>
</dbReference>
<dbReference type="Gene3D" id="2.30.30.100">
    <property type="match status" value="1"/>
</dbReference>
<dbReference type="Proteomes" id="UP000242957">
    <property type="component" value="Unassembled WGS sequence"/>
</dbReference>
<dbReference type="InterPro" id="IPR003142">
    <property type="entry name" value="BPL_C"/>
</dbReference>
<dbReference type="SUPFAM" id="SSF50037">
    <property type="entry name" value="C-terminal domain of transcriptional repressors"/>
    <property type="match status" value="1"/>
</dbReference>
<dbReference type="InterPro" id="IPR036390">
    <property type="entry name" value="WH_DNA-bd_sf"/>
</dbReference>
<dbReference type="EC" id="6.3.4.15" evidence="6"/>
<feature type="DNA-binding region" description="H-T-H motif" evidence="6">
    <location>
        <begin position="16"/>
        <end position="35"/>
    </location>
</feature>
<name>A0A1H0NR19_9PSED</name>
<dbReference type="InterPro" id="IPR008988">
    <property type="entry name" value="Transcriptional_repressor_C"/>
</dbReference>
<reference evidence="9" key="1">
    <citation type="submission" date="2016-10" db="EMBL/GenBank/DDBJ databases">
        <authorList>
            <person name="Varghese N."/>
            <person name="Submissions S."/>
        </authorList>
    </citation>
    <scope>NUCLEOTIDE SEQUENCE [LARGE SCALE GENOMIC DNA]</scope>
    <source>
        <strain evidence="9">JCM 21621</strain>
    </source>
</reference>
<dbReference type="NCBIfam" id="TIGR00121">
    <property type="entry name" value="birA_ligase"/>
    <property type="match status" value="1"/>
</dbReference>
<comment type="function">
    <text evidence="6">Acts both as a biotin--[acetyl-CoA-carboxylase] ligase and a biotin-operon repressor. In the presence of ATP, BirA activates biotin to form the BirA-biotinyl-5'-adenylate (BirA-bio-5'-AMP or holoBirA) complex. HoloBirA can either transfer the biotinyl moiety to the biotin carboxyl carrier protein (BCCP) subunit of acetyl-CoA carboxylase, or bind to the biotin operator site and inhibit transcription of the operon.</text>
</comment>
<dbReference type="GO" id="GO:0005737">
    <property type="term" value="C:cytoplasm"/>
    <property type="evidence" value="ECO:0007669"/>
    <property type="project" value="TreeGrafter"/>
</dbReference>
<evidence type="ECO:0000313" key="9">
    <source>
        <dbReference type="Proteomes" id="UP000242957"/>
    </source>
</evidence>
<feature type="binding site" evidence="6">
    <location>
        <position position="176"/>
    </location>
    <ligand>
        <name>biotin</name>
        <dbReference type="ChEBI" id="CHEBI:57586"/>
    </ligand>
</feature>
<accession>A0A1H0NR19</accession>
<dbReference type="RefSeq" id="WP_084313406.1">
    <property type="nucleotide sequence ID" value="NZ_FNIJ01000018.1"/>
</dbReference>
<sequence>MQTLLKLLGDGRFHSGEELGLALGVSRSAIWKRLQSLEAELGISVQSVRGKGYRLSEPLSVIDPRLIAAPWPLDVLFSVDSTNAEVMRRLEAGAATPFAVVAERQTSGRGRRGRQWVSPLGANLYYTLGISVRGGAKELEGLSLVVGLAVARAIQSIGIQGVGLKWPNDILLDGKKLAGILLELTGDPADLCSVAIGIGINVNMRGAEGIDQPWVSLCEAVGSKVDRNKLLAALNQELAHHLVRHREQGFSASRSEWEALHLWQGRQVSLSTAAHTVVGRALGIDEQGALRLEVDGVERRYSGGELSLRLSDDS</sequence>
<feature type="domain" description="BPL/LPL catalytic" evidence="7">
    <location>
        <begin position="60"/>
        <end position="246"/>
    </location>
</feature>
<evidence type="ECO:0000256" key="4">
    <source>
        <dbReference type="ARBA" id="ARBA00023267"/>
    </source>
</evidence>
<dbReference type="GO" id="GO:0006355">
    <property type="term" value="P:regulation of DNA-templated transcription"/>
    <property type="evidence" value="ECO:0007669"/>
    <property type="project" value="UniProtKB-UniRule"/>
</dbReference>
<keyword evidence="9" id="KW-1185">Reference proteome</keyword>
<dbReference type="SUPFAM" id="SSF46785">
    <property type="entry name" value="Winged helix' DNA-binding domain"/>
    <property type="match status" value="1"/>
</dbReference>
<comment type="similarity">
    <text evidence="6">Belongs to the biotin--protein ligase family.</text>
</comment>
<evidence type="ECO:0000256" key="1">
    <source>
        <dbReference type="ARBA" id="ARBA00022598"/>
    </source>
</evidence>
<keyword evidence="6" id="KW-0238">DNA-binding</keyword>
<dbReference type="PANTHER" id="PTHR12835:SF5">
    <property type="entry name" value="BIOTIN--PROTEIN LIGASE"/>
    <property type="match status" value="1"/>
</dbReference>
<evidence type="ECO:0000256" key="2">
    <source>
        <dbReference type="ARBA" id="ARBA00022741"/>
    </source>
</evidence>
<dbReference type="GO" id="GO:0004077">
    <property type="term" value="F:biotin--[biotin carboxyl-carrier protein] ligase activity"/>
    <property type="evidence" value="ECO:0007669"/>
    <property type="project" value="UniProtKB-UniRule"/>
</dbReference>
<keyword evidence="6" id="KW-0678">Repressor</keyword>
<gene>
    <name evidence="6" type="primary">birA</name>
    <name evidence="8" type="ORF">SAMN05216193_118132</name>
</gene>
<keyword evidence="1 6" id="KW-0436">Ligase</keyword>
<dbReference type="AlphaFoldDB" id="A0A1H0NR19"/>
<dbReference type="NCBIfam" id="NF008847">
    <property type="entry name" value="PRK11886.1-2"/>
    <property type="match status" value="1"/>
</dbReference>
<dbReference type="GO" id="GO:0005524">
    <property type="term" value="F:ATP binding"/>
    <property type="evidence" value="ECO:0007669"/>
    <property type="project" value="UniProtKB-UniRule"/>
</dbReference>
<keyword evidence="6" id="KW-0805">Transcription regulation</keyword>
<feature type="binding site" evidence="6">
    <location>
        <begin position="109"/>
        <end position="111"/>
    </location>
    <ligand>
        <name>biotin</name>
        <dbReference type="ChEBI" id="CHEBI:57586"/>
    </ligand>
</feature>
<dbReference type="PROSITE" id="PS51733">
    <property type="entry name" value="BPL_LPL_CATALYTIC"/>
    <property type="match status" value="1"/>
</dbReference>
<dbReference type="InterPro" id="IPR013196">
    <property type="entry name" value="HTH_11"/>
</dbReference>
<keyword evidence="2 6" id="KW-0547">Nucleotide-binding</keyword>
<feature type="binding site" evidence="6">
    <location>
        <begin position="81"/>
        <end position="83"/>
    </location>
    <ligand>
        <name>biotin</name>
        <dbReference type="ChEBI" id="CHEBI:57586"/>
    </ligand>
</feature>
<dbReference type="InterPro" id="IPR036388">
    <property type="entry name" value="WH-like_DNA-bd_sf"/>
</dbReference>
<protein>
    <recommendedName>
        <fullName evidence="6">Bifunctional ligase/repressor BirA</fullName>
    </recommendedName>
    <alternativeName>
        <fullName evidence="6">Biotin operon repressor</fullName>
    </alternativeName>
    <alternativeName>
        <fullName evidence="6">Biotin--[acetyl-CoA-carboxylase] ligase</fullName>
        <ecNumber evidence="6">6.3.4.15</ecNumber>
    </alternativeName>
    <alternativeName>
        <fullName evidence="6">Biotin--protein ligase</fullName>
    </alternativeName>
    <alternativeName>
        <fullName evidence="6">Biotin-[acetyl-CoA carboxylase] synthetase</fullName>
    </alternativeName>
</protein>
<dbReference type="STRING" id="198616.SAMN05216193_118132"/>